<gene>
    <name evidence="3 6" type="primary">purE</name>
    <name evidence="6" type="ORF">NVV95_16880</name>
</gene>
<comment type="function">
    <text evidence="3 4">Catalyzes the conversion of N5-carboxyaminoimidazole ribonucleotide (N5-CAIR) to 4-carboxy-5-aminoimidazole ribonucleotide (CAIR).</text>
</comment>
<dbReference type="HAMAP" id="MF_01929">
    <property type="entry name" value="PurE_classI"/>
    <property type="match status" value="1"/>
</dbReference>
<evidence type="ECO:0000256" key="2">
    <source>
        <dbReference type="ARBA" id="ARBA00023235"/>
    </source>
</evidence>
<reference evidence="6" key="1">
    <citation type="submission" date="2022-08" db="EMBL/GenBank/DDBJ databases">
        <authorList>
            <person name="Deng Y."/>
            <person name="Han X.-F."/>
            <person name="Zhang Y.-Q."/>
        </authorList>
    </citation>
    <scope>NUCLEOTIDE SEQUENCE</scope>
    <source>
        <strain evidence="6">CPCC 205716</strain>
    </source>
</reference>
<dbReference type="SUPFAM" id="SSF52255">
    <property type="entry name" value="N5-CAIR mutase (phosphoribosylaminoimidazole carboxylase, PurE)"/>
    <property type="match status" value="1"/>
</dbReference>
<proteinExistence type="inferred from homology"/>
<dbReference type="GO" id="GO:0004638">
    <property type="term" value="F:phosphoribosylaminoimidazole carboxylase activity"/>
    <property type="evidence" value="ECO:0007669"/>
    <property type="project" value="UniProtKB-EC"/>
</dbReference>
<evidence type="ECO:0000313" key="6">
    <source>
        <dbReference type="EMBL" id="MCS5716224.1"/>
    </source>
</evidence>
<feature type="domain" description="PurE" evidence="5">
    <location>
        <begin position="6"/>
        <end position="155"/>
    </location>
</feature>
<dbReference type="InterPro" id="IPR033747">
    <property type="entry name" value="PurE_ClassI"/>
</dbReference>
<feature type="binding site" evidence="3">
    <location>
        <position position="44"/>
    </location>
    <ligand>
        <name>substrate</name>
    </ligand>
</feature>
<feature type="binding site" evidence="3">
    <location>
        <position position="17"/>
    </location>
    <ligand>
        <name>substrate</name>
    </ligand>
</feature>
<keyword evidence="6" id="KW-0456">Lyase</keyword>
<dbReference type="InterPro" id="IPR000031">
    <property type="entry name" value="PurE_dom"/>
</dbReference>
<dbReference type="InterPro" id="IPR024694">
    <property type="entry name" value="PurE_prokaryotes"/>
</dbReference>
<evidence type="ECO:0000256" key="4">
    <source>
        <dbReference type="PIRNR" id="PIRNR001338"/>
    </source>
</evidence>
<keyword evidence="2 3" id="KW-0413">Isomerase</keyword>
<keyword evidence="7" id="KW-1185">Reference proteome</keyword>
<dbReference type="SMART" id="SM01001">
    <property type="entry name" value="AIRC"/>
    <property type="match status" value="1"/>
</dbReference>
<evidence type="ECO:0000313" key="7">
    <source>
        <dbReference type="Proteomes" id="UP001165580"/>
    </source>
</evidence>
<evidence type="ECO:0000256" key="1">
    <source>
        <dbReference type="ARBA" id="ARBA00022755"/>
    </source>
</evidence>
<dbReference type="RefSeq" id="WP_259487723.1">
    <property type="nucleotide sequence ID" value="NZ_JANTEZ010000009.1"/>
</dbReference>
<dbReference type="EMBL" id="JANTEZ010000009">
    <property type="protein sequence ID" value="MCS5716224.1"/>
    <property type="molecule type" value="Genomic_DNA"/>
</dbReference>
<dbReference type="PIRSF" id="PIRSF001338">
    <property type="entry name" value="AIR_carboxylase"/>
    <property type="match status" value="1"/>
</dbReference>
<dbReference type="PANTHER" id="PTHR23046">
    <property type="entry name" value="PHOSPHORIBOSYLAMINOIMIDAZOLE CARBOXYLASE CATALYTIC SUBUNIT"/>
    <property type="match status" value="1"/>
</dbReference>
<comment type="caution">
    <text evidence="6">The sequence shown here is derived from an EMBL/GenBank/DDBJ whole genome shotgun (WGS) entry which is preliminary data.</text>
</comment>
<keyword evidence="1 3" id="KW-0658">Purine biosynthesis</keyword>
<dbReference type="Proteomes" id="UP001165580">
    <property type="component" value="Unassembled WGS sequence"/>
</dbReference>
<evidence type="ECO:0000256" key="3">
    <source>
        <dbReference type="HAMAP-Rule" id="MF_01929"/>
    </source>
</evidence>
<comment type="catalytic activity">
    <reaction evidence="3 4">
        <text>5-carboxyamino-1-(5-phospho-D-ribosyl)imidazole + H(+) = 5-amino-1-(5-phospho-D-ribosyl)imidazole-4-carboxylate</text>
        <dbReference type="Rhea" id="RHEA:13193"/>
        <dbReference type="ChEBI" id="CHEBI:15378"/>
        <dbReference type="ChEBI" id="CHEBI:58730"/>
        <dbReference type="ChEBI" id="CHEBI:77657"/>
        <dbReference type="EC" id="5.4.99.18"/>
    </reaction>
</comment>
<dbReference type="Gene3D" id="3.40.50.1970">
    <property type="match status" value="1"/>
</dbReference>
<dbReference type="EC" id="5.4.99.18" evidence="3 4"/>
<dbReference type="PANTHER" id="PTHR23046:SF2">
    <property type="entry name" value="PHOSPHORIBOSYLAMINOIMIDAZOLE CARBOXYLASE"/>
    <property type="match status" value="1"/>
</dbReference>
<dbReference type="Pfam" id="PF00731">
    <property type="entry name" value="AIRC"/>
    <property type="match status" value="1"/>
</dbReference>
<dbReference type="NCBIfam" id="TIGR01162">
    <property type="entry name" value="purE"/>
    <property type="match status" value="1"/>
</dbReference>
<evidence type="ECO:0000259" key="5">
    <source>
        <dbReference type="SMART" id="SM01001"/>
    </source>
</evidence>
<accession>A0ABT2GMU3</accession>
<comment type="similarity">
    <text evidence="3">Belongs to the AIR carboxylase family. Class I subfamily.</text>
</comment>
<comment type="pathway">
    <text evidence="3 4">Purine metabolism; IMP biosynthesis via de novo pathway; 5-amino-1-(5-phospho-D-ribosyl)imidazole-4-carboxylate from 5-amino-1-(5-phospho-D-ribosyl)imidazole (N5-CAIR route): step 2/2.</text>
</comment>
<sequence>MPEERAVVGVVMGSDSDFSVMSDAVQVLKDFGVPHEVRVVSAHRTPEAMIEYGRSARERGLKVIIAGAGGAAHLPGMIAAVTTLPVVGVPVPLARLDGLDSLLSIVQMPAGIPVATVSIGGAKNAALIAVSILSTGDDGLADALARYRDELTRLVAQKNEDLQARL</sequence>
<protein>
    <recommendedName>
        <fullName evidence="3 4">N5-carboxyaminoimidazole ribonucleotide mutase</fullName>
        <shortName evidence="3 4">N5-CAIR mutase</shortName>
        <ecNumber evidence="3 4">5.4.99.18</ecNumber>
    </recommendedName>
    <alternativeName>
        <fullName evidence="3">5-(carboxyamino)imidazole ribonucleotide mutase</fullName>
    </alternativeName>
</protein>
<organism evidence="6 7">
    <name type="scientific">Herbiconiux gentiana</name>
    <dbReference type="NCBI Taxonomy" id="2970912"/>
    <lineage>
        <taxon>Bacteria</taxon>
        <taxon>Bacillati</taxon>
        <taxon>Actinomycetota</taxon>
        <taxon>Actinomycetes</taxon>
        <taxon>Micrococcales</taxon>
        <taxon>Microbacteriaceae</taxon>
        <taxon>Herbiconiux</taxon>
    </lineage>
</organism>
<name>A0ABT2GMU3_9MICO</name>
<feature type="binding site" evidence="3">
    <location>
        <position position="14"/>
    </location>
    <ligand>
        <name>substrate</name>
    </ligand>
</feature>
<dbReference type="GO" id="GO:0034023">
    <property type="term" value="F:5-(carboxyamino)imidazole ribonucleotide mutase activity"/>
    <property type="evidence" value="ECO:0007669"/>
    <property type="project" value="UniProtKB-EC"/>
</dbReference>